<proteinExistence type="predicted"/>
<evidence type="ECO:0000256" key="1">
    <source>
        <dbReference type="SAM" id="MobiDB-lite"/>
    </source>
</evidence>
<gene>
    <name evidence="3" type="ORF">HUG17_4124</name>
</gene>
<name>A0A9D4NW25_DERFA</name>
<keyword evidence="2" id="KW-0472">Membrane</keyword>
<feature type="region of interest" description="Disordered" evidence="1">
    <location>
        <begin position="315"/>
        <end position="352"/>
    </location>
</feature>
<dbReference type="EMBL" id="SDOV01000007">
    <property type="protein sequence ID" value="KAH7640091.1"/>
    <property type="molecule type" value="Genomic_DNA"/>
</dbReference>
<dbReference type="Proteomes" id="UP000828236">
    <property type="component" value="Unassembled WGS sequence"/>
</dbReference>
<feature type="compositionally biased region" description="Low complexity" evidence="1">
    <location>
        <begin position="315"/>
        <end position="330"/>
    </location>
</feature>
<organism evidence="3">
    <name type="scientific">Dermatophagoides farinae</name>
    <name type="common">American house dust mite</name>
    <dbReference type="NCBI Taxonomy" id="6954"/>
    <lineage>
        <taxon>Eukaryota</taxon>
        <taxon>Metazoa</taxon>
        <taxon>Ecdysozoa</taxon>
        <taxon>Arthropoda</taxon>
        <taxon>Chelicerata</taxon>
        <taxon>Arachnida</taxon>
        <taxon>Acari</taxon>
        <taxon>Acariformes</taxon>
        <taxon>Sarcoptiformes</taxon>
        <taxon>Astigmata</taxon>
        <taxon>Psoroptidia</taxon>
        <taxon>Analgoidea</taxon>
        <taxon>Pyroglyphidae</taxon>
        <taxon>Dermatophagoidinae</taxon>
        <taxon>Dermatophagoides</taxon>
    </lineage>
</organism>
<feature type="compositionally biased region" description="Polar residues" evidence="1">
    <location>
        <begin position="340"/>
        <end position="352"/>
    </location>
</feature>
<comment type="caution">
    <text evidence="3">The sequence shown here is derived from an EMBL/GenBank/DDBJ whole genome shotgun (WGS) entry which is preliminary data.</text>
</comment>
<accession>A0A9D4NW25</accession>
<feature type="transmembrane region" description="Helical" evidence="2">
    <location>
        <begin position="182"/>
        <end position="203"/>
    </location>
</feature>
<keyword evidence="2" id="KW-0812">Transmembrane</keyword>
<reference evidence="3" key="1">
    <citation type="submission" date="2020-06" db="EMBL/GenBank/DDBJ databases">
        <authorList>
            <person name="Ji K."/>
            <person name="Li J."/>
        </authorList>
    </citation>
    <scope>NUCLEOTIDE SEQUENCE</scope>
    <source>
        <strain evidence="3">JKM2019</strain>
        <tissue evidence="3">Whole body</tissue>
    </source>
</reference>
<dbReference type="AlphaFoldDB" id="A0A9D4NW25"/>
<protein>
    <submittedName>
        <fullName evidence="3">Uncharacterized protein</fullName>
    </submittedName>
</protein>
<reference evidence="3" key="2">
    <citation type="journal article" date="2021" name="World Allergy Organ. J.">
        <title>Chromosome-level assembly of Dermatophagoides farinae genome and transcriptome reveals two novel allergens Der f 37 and Der f 39.</title>
        <authorList>
            <person name="Chen J."/>
            <person name="Cai Z."/>
            <person name="Fan D."/>
            <person name="Hu J."/>
            <person name="Hou Y."/>
            <person name="He Y."/>
            <person name="Zhang Z."/>
            <person name="Zhao Z."/>
            <person name="Gao P."/>
            <person name="Hu W."/>
            <person name="Sun J."/>
            <person name="Li J."/>
            <person name="Ji K."/>
        </authorList>
    </citation>
    <scope>NUCLEOTIDE SEQUENCE</scope>
    <source>
        <strain evidence="3">JKM2019</strain>
    </source>
</reference>
<evidence type="ECO:0000313" key="3">
    <source>
        <dbReference type="EMBL" id="KAH7640091.1"/>
    </source>
</evidence>
<sequence>MATISHYIVAIVVIMVVYDDHFYHRNSSMAASILLLPPTASLSSSTLIRNNEADTALLLDLPTTNDDRTKLVTHNNDNHSILLFPNSPSSSSSLTQSNESWKYNFNMNKTCTKQSECADENQSMDKYYYYCDLKLSQCICVGSSYLQCQQRNHATLNDSENNNQKTLWDNGLKDFVRRMPMLPISIILISMFISICIVLQLFAKARFRNTHRSIFANPQKLELAKAQERRLSQLSQLSGQQQANNNLACSGSENQRIYSLSHYKYPRLSLPQAPIPTSSSSSSIRRSARNSLGSTIVPTIIGPTLATATPTSANSFNTLSSSSSSQNHLSVKQKQERRNNNLTTSESLSIVF</sequence>
<evidence type="ECO:0000256" key="2">
    <source>
        <dbReference type="SAM" id="Phobius"/>
    </source>
</evidence>
<keyword evidence="2" id="KW-1133">Transmembrane helix</keyword>